<dbReference type="KEGG" id="madi:A7U43_09865"/>
<dbReference type="PANTHER" id="PTHR19211:SF6">
    <property type="entry name" value="BLL7188 PROTEIN"/>
    <property type="match status" value="1"/>
</dbReference>
<evidence type="ECO:0000256" key="3">
    <source>
        <dbReference type="ARBA" id="ARBA00022840"/>
    </source>
</evidence>
<dbReference type="Pfam" id="PF00005">
    <property type="entry name" value="ABC_tran"/>
    <property type="match status" value="2"/>
</dbReference>
<keyword evidence="2" id="KW-0547">Nucleotide-binding</keyword>
<dbReference type="FunFam" id="3.40.50.300:FF:001320">
    <property type="entry name" value="Heme ABC transporter ATP-binding protein"/>
    <property type="match status" value="1"/>
</dbReference>
<gene>
    <name evidence="6" type="ORF">A7U43_09865</name>
</gene>
<feature type="region of interest" description="Disordered" evidence="4">
    <location>
        <begin position="284"/>
        <end position="305"/>
    </location>
</feature>
<sequence length="528" mass="56443">MSVVCSHLSFHWPDDTPVFTDLSCSFGRGRFGLVAPNGAGKSTLLRLIAGELGPAAGSVAVDGVLGYLPQNLPFLAAHTVSDVLGVAPVVAALEALAAGDAGEAVFAAIGEDWDIQERSRAELDRLGLDLELDRPLSTLSGGQVVSLGLTAQLLRRPDVLLLDEPTNNLDTGARQRLYGVLEDFAGCLLVVSHDRVLLDRMDAIAELRAGELSLYGGGFSAYQSAVRAARETAESNIRNAEQDLKRHKQQMQQARERADKRASTAKRNLKDAGLPKIVAGKLKRDAQQSAAKADDVHARRVSDARDRLDDAERALRDDDVLTLDLPDTQVPAGRVLFVGKGLRSRMFEGVELAVHGPERIALTGANGVGKSTLLRIISGDLAPDAGEVHRGDGRIAYLSQRLDLLDESMSVADCLVAYAPGLSVTRRRHLLAQFLFRGDRIDLPIGALSGGERLRATLACVLFAEPAPQLLLLDEPTNNLDLAGVAQLESALHAYRGAVVVVSHDESFLANIGVQRRLLLTGGALMTG</sequence>
<accession>A0A172UL32</accession>
<dbReference type="STRING" id="1682113.A7U43_09865"/>
<dbReference type="EMBL" id="CP015596">
    <property type="protein sequence ID" value="ANE79590.1"/>
    <property type="molecule type" value="Genomic_DNA"/>
</dbReference>
<evidence type="ECO:0000256" key="1">
    <source>
        <dbReference type="ARBA" id="ARBA00022737"/>
    </source>
</evidence>
<dbReference type="PROSITE" id="PS50893">
    <property type="entry name" value="ABC_TRANSPORTER_2"/>
    <property type="match status" value="2"/>
</dbReference>
<dbReference type="InterPro" id="IPR003593">
    <property type="entry name" value="AAA+_ATPase"/>
</dbReference>
<feature type="domain" description="ABC transporter" evidence="5">
    <location>
        <begin position="3"/>
        <end position="234"/>
    </location>
</feature>
<dbReference type="AlphaFoldDB" id="A0A172UL32"/>
<dbReference type="InterPro" id="IPR003439">
    <property type="entry name" value="ABC_transporter-like_ATP-bd"/>
</dbReference>
<evidence type="ECO:0000256" key="4">
    <source>
        <dbReference type="SAM" id="MobiDB-lite"/>
    </source>
</evidence>
<reference evidence="6 7" key="1">
    <citation type="submission" date="2016-05" db="EMBL/GenBank/DDBJ databases">
        <title>Complete genome sequence of a phthalic acid esters degrading Mycobacterium sp. YC-RL4.</title>
        <authorList>
            <person name="Ren L."/>
            <person name="Fan S."/>
            <person name="Ruth N."/>
            <person name="Jia Y."/>
            <person name="Wang J."/>
            <person name="Qiao C."/>
        </authorList>
    </citation>
    <scope>NUCLEOTIDE SEQUENCE [LARGE SCALE GENOMIC DNA]</scope>
    <source>
        <strain evidence="6 7">YC-RL4</strain>
    </source>
</reference>
<evidence type="ECO:0000259" key="5">
    <source>
        <dbReference type="PROSITE" id="PS50893"/>
    </source>
</evidence>
<evidence type="ECO:0000313" key="6">
    <source>
        <dbReference type="EMBL" id="ANE79590.1"/>
    </source>
</evidence>
<dbReference type="OrthoDB" id="3239744at2"/>
<dbReference type="InterPro" id="IPR050611">
    <property type="entry name" value="ABCF"/>
</dbReference>
<dbReference type="Proteomes" id="UP000077143">
    <property type="component" value="Chromosome"/>
</dbReference>
<feature type="domain" description="ABC transporter" evidence="5">
    <location>
        <begin position="315"/>
        <end position="528"/>
    </location>
</feature>
<dbReference type="GO" id="GO:0016887">
    <property type="term" value="F:ATP hydrolysis activity"/>
    <property type="evidence" value="ECO:0007669"/>
    <property type="project" value="InterPro"/>
</dbReference>
<dbReference type="GO" id="GO:0005524">
    <property type="term" value="F:ATP binding"/>
    <property type="evidence" value="ECO:0007669"/>
    <property type="project" value="UniProtKB-KW"/>
</dbReference>
<dbReference type="FunFam" id="3.40.50.300:FF:000597">
    <property type="entry name" value="ABC transporter ATP-binding protein"/>
    <property type="match status" value="1"/>
</dbReference>
<keyword evidence="7" id="KW-1185">Reference proteome</keyword>
<organism evidence="6 7">
    <name type="scientific">Mycobacterium adipatum</name>
    <dbReference type="NCBI Taxonomy" id="1682113"/>
    <lineage>
        <taxon>Bacteria</taxon>
        <taxon>Bacillati</taxon>
        <taxon>Actinomycetota</taxon>
        <taxon>Actinomycetes</taxon>
        <taxon>Mycobacteriales</taxon>
        <taxon>Mycobacteriaceae</taxon>
        <taxon>Mycobacterium</taxon>
    </lineage>
</organism>
<dbReference type="SMART" id="SM00382">
    <property type="entry name" value="AAA"/>
    <property type="match status" value="2"/>
</dbReference>
<proteinExistence type="predicted"/>
<dbReference type="CDD" id="cd03221">
    <property type="entry name" value="ABCF_EF-3"/>
    <property type="match status" value="1"/>
</dbReference>
<dbReference type="InterPro" id="IPR027417">
    <property type="entry name" value="P-loop_NTPase"/>
</dbReference>
<protein>
    <submittedName>
        <fullName evidence="6">ABC transporter</fullName>
    </submittedName>
</protein>
<evidence type="ECO:0000256" key="2">
    <source>
        <dbReference type="ARBA" id="ARBA00022741"/>
    </source>
</evidence>
<keyword evidence="3" id="KW-0067">ATP-binding</keyword>
<dbReference type="PANTHER" id="PTHR19211">
    <property type="entry name" value="ATP-BINDING TRANSPORT PROTEIN-RELATED"/>
    <property type="match status" value="1"/>
</dbReference>
<dbReference type="Gene3D" id="3.40.50.300">
    <property type="entry name" value="P-loop containing nucleotide triphosphate hydrolases"/>
    <property type="match status" value="2"/>
</dbReference>
<name>A0A172UL32_9MYCO</name>
<keyword evidence="1" id="KW-0677">Repeat</keyword>
<dbReference type="SUPFAM" id="SSF52540">
    <property type="entry name" value="P-loop containing nucleoside triphosphate hydrolases"/>
    <property type="match status" value="2"/>
</dbReference>
<evidence type="ECO:0000313" key="7">
    <source>
        <dbReference type="Proteomes" id="UP000077143"/>
    </source>
</evidence>
<dbReference type="RefSeq" id="WP_067994164.1">
    <property type="nucleotide sequence ID" value="NZ_CP015596.1"/>
</dbReference>
<feature type="region of interest" description="Disordered" evidence="4">
    <location>
        <begin position="240"/>
        <end position="266"/>
    </location>
</feature>